<name>A0A7C1GB72_9CREN</name>
<sequence length="62" mass="7085">MRKVLGLEVGDILVWRVENGKVFIEVIKNPAKALRAKYEDPLLTYDVVEEKADEVIMRKAGK</sequence>
<reference evidence="1" key="1">
    <citation type="journal article" date="2020" name="mSystems">
        <title>Genome- and Community-Level Interaction Insights into Carbon Utilization and Element Cycling Functions of Hydrothermarchaeota in Hydrothermal Sediment.</title>
        <authorList>
            <person name="Zhou Z."/>
            <person name="Liu Y."/>
            <person name="Xu W."/>
            <person name="Pan J."/>
            <person name="Luo Z.H."/>
            <person name="Li M."/>
        </authorList>
    </citation>
    <scope>NUCLEOTIDE SEQUENCE [LARGE SCALE GENOMIC DNA]</scope>
    <source>
        <strain evidence="1">SpSt-116</strain>
    </source>
</reference>
<comment type="caution">
    <text evidence="1">The sequence shown here is derived from an EMBL/GenBank/DDBJ whole genome shotgun (WGS) entry which is preliminary data.</text>
</comment>
<dbReference type="InterPro" id="IPR037914">
    <property type="entry name" value="SpoVT-AbrB_sf"/>
</dbReference>
<gene>
    <name evidence="1" type="ORF">ENN26_04005</name>
</gene>
<proteinExistence type="predicted"/>
<organism evidence="1">
    <name type="scientific">Thermofilum adornatum</name>
    <dbReference type="NCBI Taxonomy" id="1365176"/>
    <lineage>
        <taxon>Archaea</taxon>
        <taxon>Thermoproteota</taxon>
        <taxon>Thermoprotei</taxon>
        <taxon>Thermofilales</taxon>
        <taxon>Thermofilaceae</taxon>
        <taxon>Thermofilum</taxon>
    </lineage>
</organism>
<protein>
    <recommendedName>
        <fullName evidence="2">AbrB/MazE/SpoVT family DNA-binding domain-containing protein</fullName>
    </recommendedName>
</protein>
<dbReference type="SUPFAM" id="SSF89447">
    <property type="entry name" value="AbrB/MazE/MraZ-like"/>
    <property type="match status" value="1"/>
</dbReference>
<evidence type="ECO:0000313" key="1">
    <source>
        <dbReference type="EMBL" id="HDP14926.1"/>
    </source>
</evidence>
<evidence type="ECO:0008006" key="2">
    <source>
        <dbReference type="Google" id="ProtNLM"/>
    </source>
</evidence>
<dbReference type="AlphaFoldDB" id="A0A7C1GB72"/>
<dbReference type="EMBL" id="DSAY01000075">
    <property type="protein sequence ID" value="HDP14926.1"/>
    <property type="molecule type" value="Genomic_DNA"/>
</dbReference>
<accession>A0A7C1GB72</accession>